<comment type="subcellular location">
    <subcellularLocation>
        <location evidence="1">Cytoplasm</location>
    </subcellularLocation>
    <subcellularLocation>
        <location evidence="2">Nucleus</location>
        <location evidence="2">Nucleolus</location>
    </subcellularLocation>
</comment>
<dbReference type="GO" id="GO:0071038">
    <property type="term" value="P:TRAMP-dependent tRNA surveillance pathway"/>
    <property type="evidence" value="ECO:0007669"/>
    <property type="project" value="TreeGrafter"/>
</dbReference>
<accession>A0A445JH07</accession>
<evidence type="ECO:0000256" key="7">
    <source>
        <dbReference type="SAM" id="Phobius"/>
    </source>
</evidence>
<keyword evidence="7" id="KW-0812">Transmembrane</keyword>
<organism evidence="8 9">
    <name type="scientific">Glycine soja</name>
    <name type="common">Wild soybean</name>
    <dbReference type="NCBI Taxonomy" id="3848"/>
    <lineage>
        <taxon>Eukaryota</taxon>
        <taxon>Viridiplantae</taxon>
        <taxon>Streptophyta</taxon>
        <taxon>Embryophyta</taxon>
        <taxon>Tracheophyta</taxon>
        <taxon>Spermatophyta</taxon>
        <taxon>Magnoliopsida</taxon>
        <taxon>eudicotyledons</taxon>
        <taxon>Gunneridae</taxon>
        <taxon>Pentapetalae</taxon>
        <taxon>rosids</taxon>
        <taxon>fabids</taxon>
        <taxon>Fabales</taxon>
        <taxon>Fabaceae</taxon>
        <taxon>Papilionoideae</taxon>
        <taxon>50 kb inversion clade</taxon>
        <taxon>NPAAA clade</taxon>
        <taxon>indigoferoid/millettioid clade</taxon>
        <taxon>Phaseoleae</taxon>
        <taxon>Glycine</taxon>
        <taxon>Glycine subgen. Soja</taxon>
    </lineage>
</organism>
<sequence length="226" mass="25865">MVQQELEWVPQMSLPALRWLKIKMFGLISYFLTCNILLFNTITNNSFKYIVLLTMICLLATQVQAELGKPSLLQPHKGKVFIYIDCSSTTEPAFEEYSIGRGGDELRAKLSNALQCCLLGGAGIDLLSLIVVEGKICWDLYIDGLLLVQMEICHKFVPNKIELIFDFHSLLFISDNEYCIICSLDLFSTCSIQSQVFVLIFFKKPYSLYFIEVCHQETRILSRVYV</sequence>
<gene>
    <name evidence="8" type="ORF">D0Y65_020999</name>
</gene>
<evidence type="ECO:0000256" key="4">
    <source>
        <dbReference type="ARBA" id="ARBA00022490"/>
    </source>
</evidence>
<dbReference type="GO" id="GO:0016075">
    <property type="term" value="P:rRNA catabolic process"/>
    <property type="evidence" value="ECO:0007669"/>
    <property type="project" value="TreeGrafter"/>
</dbReference>
<keyword evidence="5" id="KW-0271">Exosome</keyword>
<dbReference type="EMBL" id="QZWG01000008">
    <property type="protein sequence ID" value="RZB97697.1"/>
    <property type="molecule type" value="Genomic_DNA"/>
</dbReference>
<dbReference type="GO" id="GO:0071028">
    <property type="term" value="P:nuclear mRNA surveillance"/>
    <property type="evidence" value="ECO:0007669"/>
    <property type="project" value="TreeGrafter"/>
</dbReference>
<evidence type="ECO:0000256" key="2">
    <source>
        <dbReference type="ARBA" id="ARBA00004604"/>
    </source>
</evidence>
<dbReference type="InterPro" id="IPR050590">
    <property type="entry name" value="Exosome_comp_Rrp42_subfam"/>
</dbReference>
<keyword evidence="8" id="KW-0378">Hydrolase</keyword>
<proteinExistence type="inferred from homology"/>
<evidence type="ECO:0000256" key="3">
    <source>
        <dbReference type="ARBA" id="ARBA00006678"/>
    </source>
</evidence>
<protein>
    <recommendedName>
        <fullName evidence="6">Ribosomal RNA-processing protein 42</fullName>
    </recommendedName>
</protein>
<dbReference type="GO" id="GO:0000177">
    <property type="term" value="C:cytoplasmic exosome (RNase complex)"/>
    <property type="evidence" value="ECO:0007669"/>
    <property type="project" value="TreeGrafter"/>
</dbReference>
<evidence type="ECO:0000256" key="6">
    <source>
        <dbReference type="ARBA" id="ARBA00042523"/>
    </source>
</evidence>
<keyword evidence="4" id="KW-0963">Cytoplasm</keyword>
<keyword evidence="8" id="KW-0269">Exonuclease</keyword>
<dbReference type="SUPFAM" id="SSF54211">
    <property type="entry name" value="Ribosomal protein S5 domain 2-like"/>
    <property type="match status" value="1"/>
</dbReference>
<dbReference type="Proteomes" id="UP000289340">
    <property type="component" value="Chromosome 8"/>
</dbReference>
<reference evidence="8 9" key="1">
    <citation type="submission" date="2018-09" db="EMBL/GenBank/DDBJ databases">
        <title>A high-quality reference genome of wild soybean provides a powerful tool to mine soybean genomes.</title>
        <authorList>
            <person name="Xie M."/>
            <person name="Chung C.Y.L."/>
            <person name="Li M.-W."/>
            <person name="Wong F.-L."/>
            <person name="Chan T.-F."/>
            <person name="Lam H.-M."/>
        </authorList>
    </citation>
    <scope>NUCLEOTIDE SEQUENCE [LARGE SCALE GENOMIC DNA]</scope>
    <source>
        <strain evidence="9">cv. W05</strain>
        <tissue evidence="8">Hypocotyl of etiolated seedlings</tissue>
    </source>
</reference>
<dbReference type="GO" id="GO:0000176">
    <property type="term" value="C:nuclear exosome (RNase complex)"/>
    <property type="evidence" value="ECO:0007669"/>
    <property type="project" value="TreeGrafter"/>
</dbReference>
<dbReference type="Gene3D" id="3.30.230.70">
    <property type="entry name" value="GHMP Kinase, N-terminal domain"/>
    <property type="match status" value="1"/>
</dbReference>
<comment type="caution">
    <text evidence="8">The sequence shown here is derived from an EMBL/GenBank/DDBJ whole genome shotgun (WGS) entry which is preliminary data.</text>
</comment>
<keyword evidence="7" id="KW-1133">Transmembrane helix</keyword>
<dbReference type="GO" id="GO:0034476">
    <property type="term" value="P:U5 snRNA 3'-end processing"/>
    <property type="evidence" value="ECO:0007669"/>
    <property type="project" value="TreeGrafter"/>
</dbReference>
<dbReference type="GO" id="GO:0000467">
    <property type="term" value="P:exonucleolytic trimming to generate mature 3'-end of 5.8S rRNA from tricistronic rRNA transcript (SSU-rRNA, 5.8S rRNA, LSU-rRNA)"/>
    <property type="evidence" value="ECO:0007669"/>
    <property type="project" value="TreeGrafter"/>
</dbReference>
<dbReference type="PANTHER" id="PTHR11097:SF8">
    <property type="entry name" value="EXOSOME COMPLEX COMPONENT RRP42"/>
    <property type="match status" value="1"/>
</dbReference>
<keyword evidence="8" id="KW-0540">Nuclease</keyword>
<dbReference type="PANTHER" id="PTHR11097">
    <property type="entry name" value="EXOSOME COMPLEX EXONUCLEASE RIBOSOMAL RNA PROCESSING PROTEIN"/>
    <property type="match status" value="1"/>
</dbReference>
<evidence type="ECO:0000313" key="9">
    <source>
        <dbReference type="Proteomes" id="UP000289340"/>
    </source>
</evidence>
<keyword evidence="9" id="KW-1185">Reference proteome</keyword>
<evidence type="ECO:0000256" key="5">
    <source>
        <dbReference type="ARBA" id="ARBA00022835"/>
    </source>
</evidence>
<evidence type="ECO:0000313" key="8">
    <source>
        <dbReference type="EMBL" id="RZB97697.1"/>
    </source>
</evidence>
<dbReference type="GO" id="GO:0071035">
    <property type="term" value="P:nuclear polyadenylation-dependent rRNA catabolic process"/>
    <property type="evidence" value="ECO:0007669"/>
    <property type="project" value="TreeGrafter"/>
</dbReference>
<dbReference type="GO" id="GO:0034475">
    <property type="term" value="P:U4 snRNA 3'-end processing"/>
    <property type="evidence" value="ECO:0007669"/>
    <property type="project" value="TreeGrafter"/>
</dbReference>
<dbReference type="GO" id="GO:0005730">
    <property type="term" value="C:nucleolus"/>
    <property type="evidence" value="ECO:0007669"/>
    <property type="project" value="UniProtKB-SubCell"/>
</dbReference>
<dbReference type="SMR" id="A0A445JH07"/>
<dbReference type="GO" id="GO:0034473">
    <property type="term" value="P:U1 snRNA 3'-end processing"/>
    <property type="evidence" value="ECO:0007669"/>
    <property type="project" value="TreeGrafter"/>
</dbReference>
<comment type="similarity">
    <text evidence="3">Belongs to the RNase PH family.</text>
</comment>
<dbReference type="GO" id="GO:0035925">
    <property type="term" value="F:mRNA 3'-UTR AU-rich region binding"/>
    <property type="evidence" value="ECO:0007669"/>
    <property type="project" value="TreeGrafter"/>
</dbReference>
<feature type="transmembrane region" description="Helical" evidence="7">
    <location>
        <begin position="46"/>
        <end position="65"/>
    </location>
</feature>
<feature type="transmembrane region" description="Helical" evidence="7">
    <location>
        <begin position="20"/>
        <end position="39"/>
    </location>
</feature>
<evidence type="ECO:0000256" key="1">
    <source>
        <dbReference type="ARBA" id="ARBA00004496"/>
    </source>
</evidence>
<dbReference type="InterPro" id="IPR020568">
    <property type="entry name" value="Ribosomal_Su5_D2-typ_SF"/>
</dbReference>
<dbReference type="GO" id="GO:0004527">
    <property type="term" value="F:exonuclease activity"/>
    <property type="evidence" value="ECO:0007669"/>
    <property type="project" value="UniProtKB-KW"/>
</dbReference>
<dbReference type="InterPro" id="IPR027408">
    <property type="entry name" value="PNPase/RNase_PH_dom_sf"/>
</dbReference>
<keyword evidence="7" id="KW-0472">Membrane</keyword>
<name>A0A445JH07_GLYSO</name>
<dbReference type="AlphaFoldDB" id="A0A445JH07"/>